<keyword evidence="1 2" id="KW-0378">Hydrolase</keyword>
<comment type="similarity">
    <text evidence="2">Belongs to the dGTPase family. Type 2 subfamily.</text>
</comment>
<evidence type="ECO:0000256" key="1">
    <source>
        <dbReference type="ARBA" id="ARBA00022801"/>
    </source>
</evidence>
<dbReference type="GO" id="GO:0008832">
    <property type="term" value="F:dGTPase activity"/>
    <property type="evidence" value="ECO:0007669"/>
    <property type="project" value="TreeGrafter"/>
</dbReference>
<dbReference type="GO" id="GO:0006203">
    <property type="term" value="P:dGTP catabolic process"/>
    <property type="evidence" value="ECO:0007669"/>
    <property type="project" value="TreeGrafter"/>
</dbReference>
<dbReference type="SMART" id="SM00471">
    <property type="entry name" value="HDc"/>
    <property type="match status" value="1"/>
</dbReference>
<dbReference type="Proteomes" id="UP000782312">
    <property type="component" value="Unassembled WGS sequence"/>
</dbReference>
<dbReference type="InterPro" id="IPR026875">
    <property type="entry name" value="PHydrolase_assoc_dom"/>
</dbReference>
<protein>
    <recommendedName>
        <fullName evidence="2">Deoxyguanosinetriphosphate triphosphohydrolase-like protein</fullName>
    </recommendedName>
</protein>
<organism evidence="4 5">
    <name type="scientific">Tectimicrobiota bacterium</name>
    <dbReference type="NCBI Taxonomy" id="2528274"/>
    <lineage>
        <taxon>Bacteria</taxon>
        <taxon>Pseudomonadati</taxon>
        <taxon>Nitrospinota/Tectimicrobiota group</taxon>
        <taxon>Candidatus Tectimicrobiota</taxon>
    </lineage>
</organism>
<comment type="caution">
    <text evidence="4">The sequence shown here is derived from an EMBL/GenBank/DDBJ whole genome shotgun (WGS) entry which is preliminary data.</text>
</comment>
<evidence type="ECO:0000259" key="3">
    <source>
        <dbReference type="PROSITE" id="PS51831"/>
    </source>
</evidence>
<dbReference type="SUPFAM" id="SSF109604">
    <property type="entry name" value="HD-domain/PDEase-like"/>
    <property type="match status" value="1"/>
</dbReference>
<dbReference type="FunFam" id="1.10.3210.10:FF:000024">
    <property type="entry name" value="Deoxyguanosinetriphosphate triphosphohydrolase-like protein"/>
    <property type="match status" value="1"/>
</dbReference>
<gene>
    <name evidence="4" type="ORF">HYZ11_11760</name>
</gene>
<dbReference type="PROSITE" id="PS51831">
    <property type="entry name" value="HD"/>
    <property type="match status" value="1"/>
</dbReference>
<accession>A0A932I074</accession>
<evidence type="ECO:0000313" key="5">
    <source>
        <dbReference type="Proteomes" id="UP000782312"/>
    </source>
</evidence>
<dbReference type="HAMAP" id="MF_01212">
    <property type="entry name" value="dGTPase_type2"/>
    <property type="match status" value="1"/>
</dbReference>
<evidence type="ECO:0000313" key="4">
    <source>
        <dbReference type="EMBL" id="MBI3128273.1"/>
    </source>
</evidence>
<dbReference type="InterPro" id="IPR003607">
    <property type="entry name" value="HD/PDEase_dom"/>
</dbReference>
<dbReference type="CDD" id="cd00077">
    <property type="entry name" value="HDc"/>
    <property type="match status" value="1"/>
</dbReference>
<dbReference type="NCBIfam" id="TIGR01353">
    <property type="entry name" value="dGTP_triPase"/>
    <property type="match status" value="1"/>
</dbReference>
<dbReference type="PANTHER" id="PTHR11373">
    <property type="entry name" value="DEOXYNUCLEOSIDE TRIPHOSPHATE TRIPHOSPHOHYDROLASE"/>
    <property type="match status" value="1"/>
</dbReference>
<dbReference type="Gene3D" id="1.10.3210.10">
    <property type="entry name" value="Hypothetical protein af1432"/>
    <property type="match status" value="1"/>
</dbReference>
<dbReference type="EMBL" id="JACPUR010000025">
    <property type="protein sequence ID" value="MBI3128273.1"/>
    <property type="molecule type" value="Genomic_DNA"/>
</dbReference>
<dbReference type="Pfam" id="PF13286">
    <property type="entry name" value="HD_assoc"/>
    <property type="match status" value="1"/>
</dbReference>
<dbReference type="InterPro" id="IPR006674">
    <property type="entry name" value="HD_domain"/>
</dbReference>
<feature type="domain" description="HD" evidence="3">
    <location>
        <begin position="70"/>
        <end position="197"/>
    </location>
</feature>
<dbReference type="NCBIfam" id="NF002326">
    <property type="entry name" value="PRK01286.1-1"/>
    <property type="match status" value="1"/>
</dbReference>
<dbReference type="Pfam" id="PF01966">
    <property type="entry name" value="HD"/>
    <property type="match status" value="1"/>
</dbReference>
<evidence type="ECO:0000256" key="2">
    <source>
        <dbReference type="HAMAP-Rule" id="MF_01212"/>
    </source>
</evidence>
<sequence length="380" mass="43065">MIERREAELLAPYAAHSAASLGRAHPEPEHAMRTAFQRDRDRIIHTTAFRRLEYKTQVFVNHEGDHFRTRLTHTVEVSQIARSIARALRLNEELAEAVALGHDLGHPPFGHAGETVLDGLMEGHGGFEHNLQALRIVERLERRYPAFPGLNLTWETREGIIKYLPRYKGPMPAGLSNGTAPSLEAQVVDAADEIAYNNHDLDDGLSFRLFAPEDAAECSLWGEHHRAARRDYPGASPREIKHETIRRIINAQVTDLVLATRGRAEALGLRDLADVRGRGHGAAGFSPAMEERNQELKRFLMERMYRNERVRRLEASARKVLTDLFNAYLGDPSRMPAHVARREAEDGRPRMVCDYVSGMTDRYAYQQHKRMFGEDLALEG</sequence>
<dbReference type="InterPro" id="IPR023023">
    <property type="entry name" value="dNTPase_2"/>
</dbReference>
<dbReference type="AlphaFoldDB" id="A0A932I074"/>
<dbReference type="InterPro" id="IPR006261">
    <property type="entry name" value="dGTPase"/>
</dbReference>
<dbReference type="InterPro" id="IPR050135">
    <property type="entry name" value="dGTPase-like"/>
</dbReference>
<proteinExistence type="inferred from homology"/>
<name>A0A932I074_UNCTE</name>
<reference evidence="4" key="1">
    <citation type="submission" date="2020-07" db="EMBL/GenBank/DDBJ databases">
        <title>Huge and variable diversity of episymbiotic CPR bacteria and DPANN archaea in groundwater ecosystems.</title>
        <authorList>
            <person name="He C.Y."/>
            <person name="Keren R."/>
            <person name="Whittaker M."/>
            <person name="Farag I.F."/>
            <person name="Doudna J."/>
            <person name="Cate J.H.D."/>
            <person name="Banfield J.F."/>
        </authorList>
    </citation>
    <scope>NUCLEOTIDE SEQUENCE</scope>
    <source>
        <strain evidence="4">NC_groundwater_763_Ag_S-0.2um_68_21</strain>
    </source>
</reference>
<dbReference type="PANTHER" id="PTHR11373:SF43">
    <property type="entry name" value="DEOXYGUANOSINETRIPHOSPHATE TRIPHOSPHOHYDROLASE-LIKE PROTEIN"/>
    <property type="match status" value="1"/>
</dbReference>